<protein>
    <submittedName>
        <fullName evidence="2">Uncharacterized protein</fullName>
    </submittedName>
</protein>
<evidence type="ECO:0000313" key="3">
    <source>
        <dbReference type="Proteomes" id="UP000239485"/>
    </source>
</evidence>
<feature type="transmembrane region" description="Helical" evidence="1">
    <location>
        <begin position="16"/>
        <end position="41"/>
    </location>
</feature>
<dbReference type="EMBL" id="PTJD01000014">
    <property type="protein sequence ID" value="PPK92452.1"/>
    <property type="molecule type" value="Genomic_DNA"/>
</dbReference>
<evidence type="ECO:0000313" key="2">
    <source>
        <dbReference type="EMBL" id="PPK92452.1"/>
    </source>
</evidence>
<keyword evidence="1" id="KW-0812">Transmembrane</keyword>
<reference evidence="2 3" key="1">
    <citation type="submission" date="2018-02" db="EMBL/GenBank/DDBJ databases">
        <title>Genomic Encyclopedia of Archaeal and Bacterial Type Strains, Phase II (KMG-II): from individual species to whole genera.</title>
        <authorList>
            <person name="Goeker M."/>
        </authorList>
    </citation>
    <scope>NUCLEOTIDE SEQUENCE [LARGE SCALE GENOMIC DNA]</scope>
    <source>
        <strain evidence="2 3">DSM 22857</strain>
    </source>
</reference>
<keyword evidence="1" id="KW-1133">Transmembrane helix</keyword>
<dbReference type="AlphaFoldDB" id="A0A2S6IE06"/>
<dbReference type="Proteomes" id="UP000239485">
    <property type="component" value="Unassembled WGS sequence"/>
</dbReference>
<evidence type="ECO:0000256" key="1">
    <source>
        <dbReference type="SAM" id="Phobius"/>
    </source>
</evidence>
<comment type="caution">
    <text evidence="2">The sequence shown here is derived from an EMBL/GenBank/DDBJ whole genome shotgun (WGS) entry which is preliminary data.</text>
</comment>
<sequence length="192" mass="20743">MAGDDGRPRHGAARPLIMALAVLFGLAWCAIVALVVHFGGFASGPLGWLWAALLYLPGVLVSVMAISKLIPTRHRWAVPATIDVITLVTGAVSAHFAIAGHEELRRVHEKIGVPASWTPIDELEVGTTIGFKGYPRLELKYADQAFARYTHGKICIDLRIPYADSAEYTDLGRRITGPGTRLTPVHLTVANS</sequence>
<accession>A0A2S6IE06</accession>
<keyword evidence="1" id="KW-0472">Membrane</keyword>
<feature type="transmembrane region" description="Helical" evidence="1">
    <location>
        <begin position="47"/>
        <end position="66"/>
    </location>
</feature>
<organism evidence="2 3">
    <name type="scientific">Kineococcus xinjiangensis</name>
    <dbReference type="NCBI Taxonomy" id="512762"/>
    <lineage>
        <taxon>Bacteria</taxon>
        <taxon>Bacillati</taxon>
        <taxon>Actinomycetota</taxon>
        <taxon>Actinomycetes</taxon>
        <taxon>Kineosporiales</taxon>
        <taxon>Kineosporiaceae</taxon>
        <taxon>Kineococcus</taxon>
    </lineage>
</organism>
<proteinExistence type="predicted"/>
<keyword evidence="3" id="KW-1185">Reference proteome</keyword>
<name>A0A2S6IE06_9ACTN</name>
<gene>
    <name evidence="2" type="ORF">CLV92_11453</name>
</gene>